<organism evidence="1 2">
    <name type="scientific">Nocardioides endophyticus</name>
    <dbReference type="NCBI Taxonomy" id="1353775"/>
    <lineage>
        <taxon>Bacteria</taxon>
        <taxon>Bacillati</taxon>
        <taxon>Actinomycetota</taxon>
        <taxon>Actinomycetes</taxon>
        <taxon>Propionibacteriales</taxon>
        <taxon>Nocardioidaceae</taxon>
        <taxon>Nocardioides</taxon>
    </lineage>
</organism>
<accession>A0ABP8YRH3</accession>
<dbReference type="EMBL" id="BAABKN010000012">
    <property type="protein sequence ID" value="GAA4735506.1"/>
    <property type="molecule type" value="Genomic_DNA"/>
</dbReference>
<dbReference type="Gene3D" id="3.40.50.150">
    <property type="entry name" value="Vaccinia Virus protein VP39"/>
    <property type="match status" value="1"/>
</dbReference>
<gene>
    <name evidence="1" type="ORF">GCM10023350_19170</name>
</gene>
<dbReference type="CDD" id="cd02440">
    <property type="entry name" value="AdoMet_MTases"/>
    <property type="match status" value="1"/>
</dbReference>
<dbReference type="GO" id="GO:0032259">
    <property type="term" value="P:methylation"/>
    <property type="evidence" value="ECO:0007669"/>
    <property type="project" value="UniProtKB-KW"/>
</dbReference>
<keyword evidence="1" id="KW-0489">Methyltransferase</keyword>
<name>A0ABP8YRH3_9ACTN</name>
<evidence type="ECO:0000313" key="2">
    <source>
        <dbReference type="Proteomes" id="UP001499882"/>
    </source>
</evidence>
<dbReference type="InterPro" id="IPR029063">
    <property type="entry name" value="SAM-dependent_MTases_sf"/>
</dbReference>
<dbReference type="GO" id="GO:0008168">
    <property type="term" value="F:methyltransferase activity"/>
    <property type="evidence" value="ECO:0007669"/>
    <property type="project" value="UniProtKB-KW"/>
</dbReference>
<keyword evidence="1" id="KW-0808">Transferase</keyword>
<dbReference type="Pfam" id="PF13578">
    <property type="entry name" value="Methyltransf_24"/>
    <property type="match status" value="1"/>
</dbReference>
<protein>
    <submittedName>
        <fullName evidence="1">Class I SAM-dependent methyltransferase</fullName>
    </submittedName>
</protein>
<dbReference type="RefSeq" id="WP_345526537.1">
    <property type="nucleotide sequence ID" value="NZ_BAABKN010000012.1"/>
</dbReference>
<reference evidence="2" key="1">
    <citation type="journal article" date="2019" name="Int. J. Syst. Evol. Microbiol.">
        <title>The Global Catalogue of Microorganisms (GCM) 10K type strain sequencing project: providing services to taxonomists for standard genome sequencing and annotation.</title>
        <authorList>
            <consortium name="The Broad Institute Genomics Platform"/>
            <consortium name="The Broad Institute Genome Sequencing Center for Infectious Disease"/>
            <person name="Wu L."/>
            <person name="Ma J."/>
        </authorList>
    </citation>
    <scope>NUCLEOTIDE SEQUENCE [LARGE SCALE GENOMIC DNA]</scope>
    <source>
        <strain evidence="2">JCM 18532</strain>
    </source>
</reference>
<evidence type="ECO:0000313" key="1">
    <source>
        <dbReference type="EMBL" id="GAA4735506.1"/>
    </source>
</evidence>
<dbReference type="SUPFAM" id="SSF53335">
    <property type="entry name" value="S-adenosyl-L-methionine-dependent methyltransferases"/>
    <property type="match status" value="1"/>
</dbReference>
<sequence length="234" mass="27201">MTVDNPLEKYFRANDKRLIHKWMHYFEIYHRHLARFRGKPVTILEFGVSHGGSLQMWRNYFGRKAKIYGVDIDPRCAKLGGRRTKVFIGDQEDRVFLQSIADEIGPVDVLIEDGGHTMGQQIATFEVFYPQMVSDGVFLIEDLHTSYWEQYGGGYRRPGTFIEYAKGLTDQLNAWHSREEGFVVDEFTRTTKSVHFYDSIIVFERGKVDKPHAERTGRWSFGKRKGTIATYDEG</sequence>
<comment type="caution">
    <text evidence="1">The sequence shown here is derived from an EMBL/GenBank/DDBJ whole genome shotgun (WGS) entry which is preliminary data.</text>
</comment>
<proteinExistence type="predicted"/>
<dbReference type="Proteomes" id="UP001499882">
    <property type="component" value="Unassembled WGS sequence"/>
</dbReference>
<keyword evidence="2" id="KW-1185">Reference proteome</keyword>